<evidence type="ECO:0000313" key="7">
    <source>
        <dbReference type="EMBL" id="NML46456.1"/>
    </source>
</evidence>
<name>A0A848H671_9BURK</name>
<evidence type="ECO:0000256" key="5">
    <source>
        <dbReference type="SAM" id="SignalP"/>
    </source>
</evidence>
<keyword evidence="2" id="KW-0812">Transmembrane</keyword>
<dbReference type="InterPro" id="IPR029095">
    <property type="entry name" value="NarX-like_N"/>
</dbReference>
<gene>
    <name evidence="7" type="ORF">HHL11_22110</name>
</gene>
<comment type="caution">
    <text evidence="7">The sequence shown here is derived from an EMBL/GenBank/DDBJ whole genome shotgun (WGS) entry which is preliminary data.</text>
</comment>
<feature type="domain" description="NarX-like N-terminal" evidence="6">
    <location>
        <begin position="20"/>
        <end position="102"/>
    </location>
</feature>
<evidence type="ECO:0000259" key="6">
    <source>
        <dbReference type="Pfam" id="PF13675"/>
    </source>
</evidence>
<accession>A0A848H671</accession>
<evidence type="ECO:0000256" key="4">
    <source>
        <dbReference type="ARBA" id="ARBA00023136"/>
    </source>
</evidence>
<keyword evidence="4" id="KW-0472">Membrane</keyword>
<keyword evidence="8" id="KW-1185">Reference proteome</keyword>
<dbReference type="AlphaFoldDB" id="A0A848H671"/>
<evidence type="ECO:0000313" key="8">
    <source>
        <dbReference type="Proteomes" id="UP000541185"/>
    </source>
</evidence>
<feature type="signal peptide" evidence="5">
    <location>
        <begin position="1"/>
        <end position="19"/>
    </location>
</feature>
<comment type="subcellular location">
    <subcellularLocation>
        <location evidence="1">Membrane</location>
        <topology evidence="1">Multi-pass membrane protein</topology>
    </subcellularLocation>
</comment>
<dbReference type="EMBL" id="JABBFX010000002">
    <property type="protein sequence ID" value="NML46456.1"/>
    <property type="molecule type" value="Genomic_DNA"/>
</dbReference>
<evidence type="ECO:0000256" key="1">
    <source>
        <dbReference type="ARBA" id="ARBA00004141"/>
    </source>
</evidence>
<dbReference type="Pfam" id="PF13675">
    <property type="entry name" value="PilJ"/>
    <property type="match status" value="2"/>
</dbReference>
<feature type="domain" description="NarX-like N-terminal" evidence="6">
    <location>
        <begin position="140"/>
        <end position="219"/>
    </location>
</feature>
<evidence type="ECO:0000256" key="2">
    <source>
        <dbReference type="ARBA" id="ARBA00022692"/>
    </source>
</evidence>
<dbReference type="Proteomes" id="UP000541185">
    <property type="component" value="Unassembled WGS sequence"/>
</dbReference>
<reference evidence="7 8" key="1">
    <citation type="submission" date="2020-04" db="EMBL/GenBank/DDBJ databases">
        <title>Ramlibacter sp. G-1-2-2 isolated from soil.</title>
        <authorList>
            <person name="Dahal R.H."/>
        </authorList>
    </citation>
    <scope>NUCLEOTIDE SEQUENCE [LARGE SCALE GENOMIC DNA]</scope>
    <source>
        <strain evidence="7 8">G-1-2-2</strain>
    </source>
</reference>
<sequence length="256" mass="27390">MRRRTLLAAAMASAGTAWAQVTDLADAINKAGRQRMLSQRTCKAYLALVQGVEPEQAQRVLDASVALFERQLGELRAYASTAELRATYGALGSAWGDYKGLLAAPARTGVAAVVAQSGKVLAVAHQGTGQFEALLNQPLGKLVNVAGRQRMLSQRMAAFYLASLMPGDAAAARAEVAKARTDFLAGLDFLRKAPEATPRIKDELQLADLQWVLFDNALQKAAPGDGTKPQSDVFITSENVLQVMDRITTLYTGLKA</sequence>
<organism evidence="7 8">
    <name type="scientific">Ramlibacter agri</name>
    <dbReference type="NCBI Taxonomy" id="2728837"/>
    <lineage>
        <taxon>Bacteria</taxon>
        <taxon>Pseudomonadati</taxon>
        <taxon>Pseudomonadota</taxon>
        <taxon>Betaproteobacteria</taxon>
        <taxon>Burkholderiales</taxon>
        <taxon>Comamonadaceae</taxon>
        <taxon>Ramlibacter</taxon>
    </lineage>
</organism>
<feature type="chain" id="PRO_5033049342" description="NarX-like N-terminal domain-containing protein" evidence="5">
    <location>
        <begin position="20"/>
        <end position="256"/>
    </location>
</feature>
<proteinExistence type="predicted"/>
<protein>
    <recommendedName>
        <fullName evidence="6">NarX-like N-terminal domain-containing protein</fullName>
    </recommendedName>
</protein>
<keyword evidence="3" id="KW-1133">Transmembrane helix</keyword>
<evidence type="ECO:0000256" key="3">
    <source>
        <dbReference type="ARBA" id="ARBA00022989"/>
    </source>
</evidence>
<dbReference type="GO" id="GO:0016020">
    <property type="term" value="C:membrane"/>
    <property type="evidence" value="ECO:0007669"/>
    <property type="project" value="UniProtKB-SubCell"/>
</dbReference>
<keyword evidence="5" id="KW-0732">Signal</keyword>